<gene>
    <name evidence="5" type="ORF">AALO_G00099200</name>
</gene>
<dbReference type="InterPro" id="IPR013783">
    <property type="entry name" value="Ig-like_fold"/>
</dbReference>
<dbReference type="SMART" id="SM00408">
    <property type="entry name" value="IGc2"/>
    <property type="match status" value="2"/>
</dbReference>
<organism evidence="5 6">
    <name type="scientific">Alosa alosa</name>
    <name type="common">allis shad</name>
    <dbReference type="NCBI Taxonomy" id="278164"/>
    <lineage>
        <taxon>Eukaryota</taxon>
        <taxon>Metazoa</taxon>
        <taxon>Chordata</taxon>
        <taxon>Craniata</taxon>
        <taxon>Vertebrata</taxon>
        <taxon>Euteleostomi</taxon>
        <taxon>Actinopterygii</taxon>
        <taxon>Neopterygii</taxon>
        <taxon>Teleostei</taxon>
        <taxon>Clupei</taxon>
        <taxon>Clupeiformes</taxon>
        <taxon>Clupeoidei</taxon>
        <taxon>Clupeidae</taxon>
        <taxon>Alosa</taxon>
    </lineage>
</organism>
<feature type="domain" description="Ig-like" evidence="4">
    <location>
        <begin position="244"/>
        <end position="326"/>
    </location>
</feature>
<keyword evidence="2" id="KW-0472">Membrane</keyword>
<dbReference type="SUPFAM" id="SSF48726">
    <property type="entry name" value="Immunoglobulin"/>
    <property type="match status" value="4"/>
</dbReference>
<feature type="signal peptide" evidence="3">
    <location>
        <begin position="1"/>
        <end position="17"/>
    </location>
</feature>
<dbReference type="EMBL" id="JADWDJ010000007">
    <property type="protein sequence ID" value="KAG5278459.1"/>
    <property type="molecule type" value="Genomic_DNA"/>
</dbReference>
<evidence type="ECO:0000256" key="2">
    <source>
        <dbReference type="SAM" id="Phobius"/>
    </source>
</evidence>
<dbReference type="InterPro" id="IPR007110">
    <property type="entry name" value="Ig-like_dom"/>
</dbReference>
<reference evidence="5" key="1">
    <citation type="submission" date="2020-10" db="EMBL/GenBank/DDBJ databases">
        <title>Chromosome-scale genome assembly of the Allis shad, Alosa alosa.</title>
        <authorList>
            <person name="Margot Z."/>
            <person name="Christophe K."/>
            <person name="Cabau C."/>
            <person name="Louis A."/>
            <person name="Berthelot C."/>
            <person name="Parey E."/>
            <person name="Roest Crollius H."/>
            <person name="Montfort J."/>
            <person name="Robinson-Rechavi M."/>
            <person name="Bucao C."/>
            <person name="Bouchez O."/>
            <person name="Gislard M."/>
            <person name="Lluch J."/>
            <person name="Milhes M."/>
            <person name="Lampietro C."/>
            <person name="Lopez Roques C."/>
            <person name="Donnadieu C."/>
            <person name="Braasch I."/>
            <person name="Desvignes T."/>
            <person name="Postlethwait J."/>
            <person name="Bobe J."/>
            <person name="Guiguen Y."/>
        </authorList>
    </citation>
    <scope>NUCLEOTIDE SEQUENCE</scope>
    <source>
        <strain evidence="5">M-15738</strain>
        <tissue evidence="5">Blood</tissue>
    </source>
</reference>
<feature type="transmembrane region" description="Helical" evidence="2">
    <location>
        <begin position="421"/>
        <end position="440"/>
    </location>
</feature>
<dbReference type="PANTHER" id="PTHR46013">
    <property type="entry name" value="VASCULAR CELL ADHESION MOLECULE 1"/>
    <property type="match status" value="1"/>
</dbReference>
<feature type="compositionally biased region" description="Polar residues" evidence="1">
    <location>
        <begin position="511"/>
        <end position="527"/>
    </location>
</feature>
<feature type="region of interest" description="Disordered" evidence="1">
    <location>
        <begin position="503"/>
        <end position="552"/>
    </location>
</feature>
<dbReference type="InterPro" id="IPR003598">
    <property type="entry name" value="Ig_sub2"/>
</dbReference>
<evidence type="ECO:0000259" key="4">
    <source>
        <dbReference type="PROSITE" id="PS50835"/>
    </source>
</evidence>
<dbReference type="AlphaFoldDB" id="A0AAV6GUG7"/>
<sequence length="552" mass="61517">MHRIRCIILLLYTGIHAQPSLTVTYSPQNICVLTGSSVLLTCSYTLPQYYYFKEGYWYKTDGQTHSTHSTSIHNIPQASGTRIEYNYYSSECRVRISNLIPSDSGVYDYRIKTITTTLQGKDGVTLSVSDVPRKDCWGVSYSSTSFCVLRGSTVDIPCTYGFPTDQTVITTLWYRVNKKRQDPIDLRLEEDYEGRVEHLSTEERNCTLRIRDVRETDLGQYRFRYKTNTRGGGFTGNLVTFSVTDLHVLLTAGTVTEGSNVTLTCDTSCNLNADITFIWYKNTRPTRHRAINNTLHLNPVSSEDAGSYSCAVRGHEQHRSPDTALDVRYAPRNTTVIVALGGESVNLTCRSDANPPVHTYTWYRKTGTQTSLLGGGQSYIVANISYETSGLYYCVAQNSVGEQHSAAVSVPIAGRGSTKYAAIWIFVVVALLLLPGLLWLSRRKSNAPPTTRSATISQQQADSNPVYDDVLTSDPSCRRNTEAGDDVQYASVKFKDSDKAEVGPYVGVQRPRTQTAQEDVQYASVNFSRPKDTSQAEEDPVIYSTVNKPSRT</sequence>
<dbReference type="PANTHER" id="PTHR46013:SF4">
    <property type="entry name" value="B-CELL RECEPTOR CD22-RELATED"/>
    <property type="match status" value="1"/>
</dbReference>
<protein>
    <recommendedName>
        <fullName evidence="4">Ig-like domain-containing protein</fullName>
    </recommendedName>
</protein>
<feature type="domain" description="Ig-like" evidence="4">
    <location>
        <begin position="19"/>
        <end position="119"/>
    </location>
</feature>
<dbReference type="Pfam" id="PF13895">
    <property type="entry name" value="Ig_2"/>
    <property type="match status" value="2"/>
</dbReference>
<dbReference type="Proteomes" id="UP000823561">
    <property type="component" value="Chromosome 7"/>
</dbReference>
<keyword evidence="2" id="KW-1133">Transmembrane helix</keyword>
<name>A0AAV6GUG7_9TELE</name>
<evidence type="ECO:0000313" key="6">
    <source>
        <dbReference type="Proteomes" id="UP000823561"/>
    </source>
</evidence>
<dbReference type="Pfam" id="PF07686">
    <property type="entry name" value="V-set"/>
    <property type="match status" value="1"/>
</dbReference>
<feature type="domain" description="Ig-like" evidence="4">
    <location>
        <begin position="331"/>
        <end position="409"/>
    </location>
</feature>
<feature type="chain" id="PRO_5043450844" description="Ig-like domain-containing protein" evidence="3">
    <location>
        <begin position="18"/>
        <end position="552"/>
    </location>
</feature>
<dbReference type="PROSITE" id="PS50835">
    <property type="entry name" value="IG_LIKE"/>
    <property type="match status" value="3"/>
</dbReference>
<dbReference type="Gene3D" id="2.60.40.10">
    <property type="entry name" value="Immunoglobulins"/>
    <property type="match status" value="4"/>
</dbReference>
<proteinExistence type="predicted"/>
<keyword evidence="2" id="KW-0812">Transmembrane</keyword>
<evidence type="ECO:0000313" key="5">
    <source>
        <dbReference type="EMBL" id="KAG5278459.1"/>
    </source>
</evidence>
<dbReference type="InterPro" id="IPR013106">
    <property type="entry name" value="Ig_V-set"/>
</dbReference>
<evidence type="ECO:0000256" key="3">
    <source>
        <dbReference type="SAM" id="SignalP"/>
    </source>
</evidence>
<feature type="region of interest" description="Disordered" evidence="1">
    <location>
        <begin position="446"/>
        <end position="467"/>
    </location>
</feature>
<comment type="caution">
    <text evidence="5">The sequence shown here is derived from an EMBL/GenBank/DDBJ whole genome shotgun (WGS) entry which is preliminary data.</text>
</comment>
<dbReference type="SMART" id="SM00409">
    <property type="entry name" value="IG"/>
    <property type="match status" value="4"/>
</dbReference>
<dbReference type="CDD" id="cd00096">
    <property type="entry name" value="Ig"/>
    <property type="match status" value="1"/>
</dbReference>
<keyword evidence="3" id="KW-0732">Signal</keyword>
<keyword evidence="6" id="KW-1185">Reference proteome</keyword>
<feature type="compositionally biased region" description="Polar residues" evidence="1">
    <location>
        <begin position="447"/>
        <end position="463"/>
    </location>
</feature>
<dbReference type="InterPro" id="IPR036179">
    <property type="entry name" value="Ig-like_dom_sf"/>
</dbReference>
<accession>A0AAV6GUG7</accession>
<dbReference type="InterPro" id="IPR003599">
    <property type="entry name" value="Ig_sub"/>
</dbReference>
<evidence type="ECO:0000256" key="1">
    <source>
        <dbReference type="SAM" id="MobiDB-lite"/>
    </source>
</evidence>